<sequence>MPAEAHAVLGGTGAALLAAARARPLHPIKSEIVEGGMAISRPKSALLRFLYENSLSLVVFILIVGTLAGQFVTGRHDYNDELKEMGLAELSAREYFGSGHFIEATFENWESEFLQMGLYVLLTVWLRQKGSAESKKLYEPEEVDDKPRPHKKDAPWPVRVGGLALALYKHSLSLAFFGLFFVSLWLHAKGGAEVYSLEQVQHGKAAVGIWEYMGTSRFWFESLQNWQSEFLSILSIVGLSIFLRQQGSPESKPVDAAHSETGR</sequence>
<protein>
    <submittedName>
        <fullName evidence="2">Uncharacterized protein</fullName>
    </submittedName>
</protein>
<accession>A0ABP8I674</accession>
<evidence type="ECO:0000313" key="2">
    <source>
        <dbReference type="EMBL" id="GAA4352197.1"/>
    </source>
</evidence>
<dbReference type="Pfam" id="PF20554">
    <property type="entry name" value="DUF6766"/>
    <property type="match status" value="1"/>
</dbReference>
<feature type="transmembrane region" description="Helical" evidence="1">
    <location>
        <begin position="167"/>
        <end position="188"/>
    </location>
</feature>
<evidence type="ECO:0000313" key="3">
    <source>
        <dbReference type="Proteomes" id="UP001501153"/>
    </source>
</evidence>
<dbReference type="EMBL" id="BAABGZ010000013">
    <property type="protein sequence ID" value="GAA4352197.1"/>
    <property type="molecule type" value="Genomic_DNA"/>
</dbReference>
<dbReference type="InterPro" id="IPR046657">
    <property type="entry name" value="DUF6766"/>
</dbReference>
<feature type="transmembrane region" description="Helical" evidence="1">
    <location>
        <begin position="54"/>
        <end position="73"/>
    </location>
</feature>
<keyword evidence="1" id="KW-1133">Transmembrane helix</keyword>
<evidence type="ECO:0000256" key="1">
    <source>
        <dbReference type="SAM" id="Phobius"/>
    </source>
</evidence>
<gene>
    <name evidence="2" type="ORF">GCM10023185_11620</name>
</gene>
<keyword evidence="1" id="KW-0472">Membrane</keyword>
<reference evidence="3" key="1">
    <citation type="journal article" date="2019" name="Int. J. Syst. Evol. Microbiol.">
        <title>The Global Catalogue of Microorganisms (GCM) 10K type strain sequencing project: providing services to taxonomists for standard genome sequencing and annotation.</title>
        <authorList>
            <consortium name="The Broad Institute Genomics Platform"/>
            <consortium name="The Broad Institute Genome Sequencing Center for Infectious Disease"/>
            <person name="Wu L."/>
            <person name="Ma J."/>
        </authorList>
    </citation>
    <scope>NUCLEOTIDE SEQUENCE [LARGE SCALE GENOMIC DNA]</scope>
    <source>
        <strain evidence="3">JCM 17923</strain>
    </source>
</reference>
<comment type="caution">
    <text evidence="2">The sequence shown here is derived from an EMBL/GenBank/DDBJ whole genome shotgun (WGS) entry which is preliminary data.</text>
</comment>
<keyword evidence="1" id="KW-0812">Transmembrane</keyword>
<dbReference type="Proteomes" id="UP001501153">
    <property type="component" value="Unassembled WGS sequence"/>
</dbReference>
<keyword evidence="3" id="KW-1185">Reference proteome</keyword>
<organism evidence="2 3">
    <name type="scientific">Hymenobacter saemangeumensis</name>
    <dbReference type="NCBI Taxonomy" id="1084522"/>
    <lineage>
        <taxon>Bacteria</taxon>
        <taxon>Pseudomonadati</taxon>
        <taxon>Bacteroidota</taxon>
        <taxon>Cytophagia</taxon>
        <taxon>Cytophagales</taxon>
        <taxon>Hymenobacteraceae</taxon>
        <taxon>Hymenobacter</taxon>
    </lineage>
</organism>
<proteinExistence type="predicted"/>
<name>A0ABP8I674_9BACT</name>